<feature type="domain" description="Tyr recombinase" evidence="3">
    <location>
        <begin position="6"/>
        <end position="236"/>
    </location>
</feature>
<evidence type="ECO:0000256" key="1">
    <source>
        <dbReference type="ARBA" id="ARBA00023172"/>
    </source>
</evidence>
<evidence type="ECO:0000259" key="3">
    <source>
        <dbReference type="PROSITE" id="PS51898"/>
    </source>
</evidence>
<dbReference type="GO" id="GO:0006310">
    <property type="term" value="P:DNA recombination"/>
    <property type="evidence" value="ECO:0007669"/>
    <property type="project" value="UniProtKB-KW"/>
</dbReference>
<feature type="region of interest" description="Disordered" evidence="2">
    <location>
        <begin position="234"/>
        <end position="257"/>
    </location>
</feature>
<dbReference type="InterPro" id="IPR013762">
    <property type="entry name" value="Integrase-like_cat_sf"/>
</dbReference>
<dbReference type="EMBL" id="CP163439">
    <property type="protein sequence ID" value="XDQ38858.1"/>
    <property type="molecule type" value="Genomic_DNA"/>
</dbReference>
<dbReference type="Gene3D" id="1.10.443.10">
    <property type="entry name" value="Intergrase catalytic core"/>
    <property type="match status" value="1"/>
</dbReference>
<keyword evidence="1" id="KW-0233">DNA recombination</keyword>
<name>A0AB39QBX6_9ACTN</name>
<reference evidence="4" key="1">
    <citation type="submission" date="2024-07" db="EMBL/GenBank/DDBJ databases">
        <authorList>
            <person name="Yu S.T."/>
        </authorList>
    </citation>
    <scope>NUCLEOTIDE SEQUENCE</scope>
    <source>
        <strain evidence="4">R28</strain>
    </source>
</reference>
<proteinExistence type="predicted"/>
<dbReference type="GO" id="GO:0015074">
    <property type="term" value="P:DNA integration"/>
    <property type="evidence" value="ECO:0007669"/>
    <property type="project" value="InterPro"/>
</dbReference>
<accession>A0AB39QBX6</accession>
<dbReference type="RefSeq" id="WP_369173585.1">
    <property type="nucleotide sequence ID" value="NZ_CP163439.1"/>
</dbReference>
<dbReference type="PROSITE" id="PS51898">
    <property type="entry name" value="TYR_RECOMBINASE"/>
    <property type="match status" value="1"/>
</dbReference>
<dbReference type="GO" id="GO:0003677">
    <property type="term" value="F:DNA binding"/>
    <property type="evidence" value="ECO:0007669"/>
    <property type="project" value="InterPro"/>
</dbReference>
<dbReference type="InterPro" id="IPR011010">
    <property type="entry name" value="DNA_brk_join_enz"/>
</dbReference>
<protein>
    <submittedName>
        <fullName evidence="4">Tyrosine-type recombinase/integrase</fullName>
    </submittedName>
</protein>
<dbReference type="InterPro" id="IPR002104">
    <property type="entry name" value="Integrase_catalytic"/>
</dbReference>
<dbReference type="CDD" id="cd01189">
    <property type="entry name" value="INT_ICEBs1_C_like"/>
    <property type="match status" value="1"/>
</dbReference>
<sequence length="257" mass="28509">MHAKSVRWPKVTKERREAWLLERALHVRDVVSPRHRISVVLGLGCGLRQGEFFGLSPEDIDYARGVLHVRRQVQAINGRLHFALPKGAKTRIVDMPLSVAEELKRHVDAFPPVEVELPWGKPDADKQRKKFSLLLTTRFGNAVAVNTWNTCTWKPALAKAGIIPPRAKGAKDWQWEAAPKDGFHVLRHTYASIMLEAGESVVTLARWLGDSSPAVTLGYNAHFMPEAGSKGRTAIDGLLGRQGDEHASRNSPDSPQG</sequence>
<evidence type="ECO:0000256" key="2">
    <source>
        <dbReference type="SAM" id="MobiDB-lite"/>
    </source>
</evidence>
<organism evidence="4">
    <name type="scientific">Streptomyces sp. R28</name>
    <dbReference type="NCBI Taxonomy" id="3238628"/>
    <lineage>
        <taxon>Bacteria</taxon>
        <taxon>Bacillati</taxon>
        <taxon>Actinomycetota</taxon>
        <taxon>Actinomycetes</taxon>
        <taxon>Kitasatosporales</taxon>
        <taxon>Streptomycetaceae</taxon>
        <taxon>Streptomyces</taxon>
    </lineage>
</organism>
<dbReference type="SUPFAM" id="SSF56349">
    <property type="entry name" value="DNA breaking-rejoining enzymes"/>
    <property type="match status" value="1"/>
</dbReference>
<dbReference type="AlphaFoldDB" id="A0AB39QBX6"/>
<dbReference type="Pfam" id="PF00589">
    <property type="entry name" value="Phage_integrase"/>
    <property type="match status" value="1"/>
</dbReference>
<evidence type="ECO:0000313" key="4">
    <source>
        <dbReference type="EMBL" id="XDQ38858.1"/>
    </source>
</evidence>
<gene>
    <name evidence="4" type="ORF">AB5J49_38940</name>
</gene>